<feature type="transmembrane region" description="Helical" evidence="8">
    <location>
        <begin position="129"/>
        <end position="151"/>
    </location>
</feature>
<evidence type="ECO:0000256" key="7">
    <source>
        <dbReference type="SAM" id="MobiDB-lite"/>
    </source>
</evidence>
<evidence type="ECO:0000256" key="6">
    <source>
        <dbReference type="ARBA" id="ARBA00023136"/>
    </source>
</evidence>
<reference evidence="9" key="1">
    <citation type="submission" date="2020-02" db="EMBL/GenBank/DDBJ databases">
        <authorList>
            <person name="Meier V. D."/>
        </authorList>
    </citation>
    <scope>NUCLEOTIDE SEQUENCE</scope>
    <source>
        <strain evidence="9">AVDCRST_MAG19</strain>
    </source>
</reference>
<keyword evidence="5 8" id="KW-1133">Transmembrane helix</keyword>
<keyword evidence="6 8" id="KW-0472">Membrane</keyword>
<evidence type="ECO:0000256" key="4">
    <source>
        <dbReference type="ARBA" id="ARBA00022692"/>
    </source>
</evidence>
<dbReference type="GO" id="GO:0005886">
    <property type="term" value="C:plasma membrane"/>
    <property type="evidence" value="ECO:0007669"/>
    <property type="project" value="UniProtKB-SubCell"/>
</dbReference>
<evidence type="ECO:0000256" key="2">
    <source>
        <dbReference type="ARBA" id="ARBA00008929"/>
    </source>
</evidence>
<feature type="transmembrane region" description="Helical" evidence="8">
    <location>
        <begin position="56"/>
        <end position="79"/>
    </location>
</feature>
<name>A0A6J4UAA3_9BACT</name>
<dbReference type="Pfam" id="PF03916">
    <property type="entry name" value="NrfD"/>
    <property type="match status" value="1"/>
</dbReference>
<dbReference type="PANTHER" id="PTHR34856:SF2">
    <property type="entry name" value="PROTEIN NRFD"/>
    <property type="match status" value="1"/>
</dbReference>
<accession>A0A6J4UAA3</accession>
<proteinExistence type="inferred from homology"/>
<evidence type="ECO:0000256" key="3">
    <source>
        <dbReference type="ARBA" id="ARBA00022475"/>
    </source>
</evidence>
<feature type="transmembrane region" description="Helical" evidence="8">
    <location>
        <begin position="304"/>
        <end position="327"/>
    </location>
</feature>
<dbReference type="InterPro" id="IPR052049">
    <property type="entry name" value="Electron_transfer_protein"/>
</dbReference>
<dbReference type="InterPro" id="IPR005614">
    <property type="entry name" value="NrfD-like"/>
</dbReference>
<keyword evidence="3" id="KW-1003">Cell membrane</keyword>
<dbReference type="AlphaFoldDB" id="A0A6J4UAA3"/>
<sequence>MSGPESGTTGGDWGEGRDRRGRGGSGGAASDDAVIGPGYYGIPAIHKPHWKWLIIFYFYFGGIAGAAYAVATIADAVGASEDRRIGRIGRYLSFAALLPSPILLVLDLGRPERFFLMFRVLKLRSPMSLGTWGLTAFGGFSALSVAAQAAVDGRLGDGFVGRRAQQLPIQALGVAGTPLALFVAGYTGVLLAATAVPLWTKRALLLGPLFLASAFSSAVSAIELIVALMPSTPAATRHRLTRLGVSTLFAEAAIFIAWRNGLGPTGRPLGEGATGRVVRLGVVGGGIALPLVLQAVASVTTGGFARILSVVSSVSVLAGGLALRYVVVVAGNTSADDPRATLGMTAADGAPERLSTH</sequence>
<feature type="transmembrane region" description="Helical" evidence="8">
    <location>
        <begin position="240"/>
        <end position="258"/>
    </location>
</feature>
<feature type="transmembrane region" description="Helical" evidence="8">
    <location>
        <begin position="278"/>
        <end position="297"/>
    </location>
</feature>
<comment type="subcellular location">
    <subcellularLocation>
        <location evidence="1">Cell membrane</location>
        <topology evidence="1">Multi-pass membrane protein</topology>
    </subcellularLocation>
</comment>
<keyword evidence="4 8" id="KW-0812">Transmembrane</keyword>
<organism evidence="9">
    <name type="scientific">uncultured Thermomicrobiales bacterium</name>
    <dbReference type="NCBI Taxonomy" id="1645740"/>
    <lineage>
        <taxon>Bacteria</taxon>
        <taxon>Pseudomonadati</taxon>
        <taxon>Thermomicrobiota</taxon>
        <taxon>Thermomicrobia</taxon>
        <taxon>Thermomicrobiales</taxon>
        <taxon>environmental samples</taxon>
    </lineage>
</organism>
<comment type="similarity">
    <text evidence="2">Belongs to the NrfD family.</text>
</comment>
<evidence type="ECO:0000256" key="5">
    <source>
        <dbReference type="ARBA" id="ARBA00022989"/>
    </source>
</evidence>
<feature type="transmembrane region" description="Helical" evidence="8">
    <location>
        <begin position="91"/>
        <end position="109"/>
    </location>
</feature>
<evidence type="ECO:0000313" key="9">
    <source>
        <dbReference type="EMBL" id="CAA9544570.1"/>
    </source>
</evidence>
<feature type="region of interest" description="Disordered" evidence="7">
    <location>
        <begin position="1"/>
        <end position="29"/>
    </location>
</feature>
<dbReference type="Gene3D" id="1.20.1630.10">
    <property type="entry name" value="Formate dehydrogenase/DMSO reductase domain"/>
    <property type="match status" value="1"/>
</dbReference>
<dbReference type="PANTHER" id="PTHR34856">
    <property type="entry name" value="PROTEIN NRFD"/>
    <property type="match status" value="1"/>
</dbReference>
<feature type="transmembrane region" description="Helical" evidence="8">
    <location>
        <begin position="205"/>
        <end position="228"/>
    </location>
</feature>
<protein>
    <submittedName>
        <fullName evidence="9">Formate dehydrogenase O putative subunit</fullName>
    </submittedName>
</protein>
<evidence type="ECO:0000256" key="8">
    <source>
        <dbReference type="SAM" id="Phobius"/>
    </source>
</evidence>
<dbReference type="EMBL" id="CADCWL010000011">
    <property type="protein sequence ID" value="CAA9544570.1"/>
    <property type="molecule type" value="Genomic_DNA"/>
</dbReference>
<feature type="transmembrane region" description="Helical" evidence="8">
    <location>
        <begin position="172"/>
        <end position="199"/>
    </location>
</feature>
<evidence type="ECO:0000256" key="1">
    <source>
        <dbReference type="ARBA" id="ARBA00004651"/>
    </source>
</evidence>
<gene>
    <name evidence="9" type="ORF">AVDCRST_MAG19-331</name>
</gene>